<name>A0A0S4JEX4_BODSA</name>
<keyword evidence="2" id="KW-0472">Membrane</keyword>
<feature type="region of interest" description="Disordered" evidence="1">
    <location>
        <begin position="263"/>
        <end position="301"/>
    </location>
</feature>
<keyword evidence="2" id="KW-1133">Transmembrane helix</keyword>
<keyword evidence="2" id="KW-0812">Transmembrane</keyword>
<feature type="transmembrane region" description="Helical" evidence="2">
    <location>
        <begin position="571"/>
        <end position="595"/>
    </location>
</feature>
<feature type="transmembrane region" description="Helical" evidence="2">
    <location>
        <begin position="399"/>
        <end position="420"/>
    </location>
</feature>
<reference evidence="4" key="1">
    <citation type="submission" date="2015-09" db="EMBL/GenBank/DDBJ databases">
        <authorList>
            <consortium name="Pathogen Informatics"/>
        </authorList>
    </citation>
    <scope>NUCLEOTIDE SEQUENCE [LARGE SCALE GENOMIC DNA]</scope>
    <source>
        <strain evidence="4">Lake Konstanz</strain>
    </source>
</reference>
<feature type="region of interest" description="Disordered" evidence="1">
    <location>
        <begin position="182"/>
        <end position="218"/>
    </location>
</feature>
<evidence type="ECO:0000313" key="4">
    <source>
        <dbReference type="Proteomes" id="UP000051952"/>
    </source>
</evidence>
<keyword evidence="4" id="KW-1185">Reference proteome</keyword>
<feature type="transmembrane region" description="Helical" evidence="2">
    <location>
        <begin position="51"/>
        <end position="76"/>
    </location>
</feature>
<feature type="compositionally biased region" description="Low complexity" evidence="1">
    <location>
        <begin position="182"/>
        <end position="202"/>
    </location>
</feature>
<feature type="transmembrane region" description="Helical" evidence="2">
    <location>
        <begin position="363"/>
        <end position="387"/>
    </location>
</feature>
<protein>
    <submittedName>
        <fullName evidence="3">Membrane-associated protein, putative</fullName>
    </submittedName>
</protein>
<sequence>MRYFALDVALTSTTSTVLTYTCGVAYALLTLALLVRYVHNLRARGLGVMKLSMLLLLGYIVYSGTRAMTLLYSAVVGRISNTMLILPTAWYLLLMGFMARLWSMYLNLLLKEKQHRASMATIVGGGGGGVNNSSFSPALASSLTATAGHSSSLFSQRATAYAENANSFLVPSATAAVVTTTSPSSSYSVPSSSPENTNSSTTTHEDTPPAPPQATSFSPALASSLTATAGHSSLFSQRATAYAENANSFLVPSATAAVVTTTSPSSSYSVPSSSPGNTNSSTTTHEDTPPAPPQATPPPAAVPRTLAAAAHGNAPSPLFLTATALSQQRQHSPPSSPTTEERNSSRWWCSCDCQCITDHPLSFAVIVVSAISASIIFSLGIMCSNVTSLEHSHCVDIPSIADVAACWACGALMVVLAYRLRKCGADVAMTPQMQQQSSSSPTSSYHHHHSYHHPQGRLPPRSTRPPPHLANLAMASSSYSVPWVSSGASLSVASSSDPDFDQYQPPQNSINTECSGTAAAAVADSHDSSASSSCCSCRPNCCVSFVSTCGSVGKKFFFISSSYQSLHARTVAAAFLFGGYTITRGCTVASNIFAAEKSNLTHHDEEYLTPAFYMVEWICLVLCARLIVGPPRTSSSSLS</sequence>
<proteinExistence type="predicted"/>
<feature type="transmembrane region" description="Helical" evidence="2">
    <location>
        <begin position="17"/>
        <end position="39"/>
    </location>
</feature>
<evidence type="ECO:0000256" key="2">
    <source>
        <dbReference type="SAM" id="Phobius"/>
    </source>
</evidence>
<feature type="compositionally biased region" description="Low complexity" evidence="1">
    <location>
        <begin position="263"/>
        <end position="283"/>
    </location>
</feature>
<dbReference type="EMBL" id="CYKH01001678">
    <property type="protein sequence ID" value="CUG88838.1"/>
    <property type="molecule type" value="Genomic_DNA"/>
</dbReference>
<organism evidence="3 4">
    <name type="scientific">Bodo saltans</name>
    <name type="common">Flagellated protozoan</name>
    <dbReference type="NCBI Taxonomy" id="75058"/>
    <lineage>
        <taxon>Eukaryota</taxon>
        <taxon>Discoba</taxon>
        <taxon>Euglenozoa</taxon>
        <taxon>Kinetoplastea</taxon>
        <taxon>Metakinetoplastina</taxon>
        <taxon>Eubodonida</taxon>
        <taxon>Bodonidae</taxon>
        <taxon>Bodo</taxon>
    </lineage>
</organism>
<evidence type="ECO:0000313" key="3">
    <source>
        <dbReference type="EMBL" id="CUG88838.1"/>
    </source>
</evidence>
<dbReference type="VEuPathDB" id="TriTrypDB:BSAL_17530"/>
<dbReference type="AlphaFoldDB" id="A0A0S4JEX4"/>
<feature type="compositionally biased region" description="Pro residues" evidence="1">
    <location>
        <begin position="289"/>
        <end position="301"/>
    </location>
</feature>
<dbReference type="Proteomes" id="UP000051952">
    <property type="component" value="Unassembled WGS sequence"/>
</dbReference>
<feature type="compositionally biased region" description="Basic residues" evidence="1">
    <location>
        <begin position="445"/>
        <end position="455"/>
    </location>
</feature>
<feature type="transmembrane region" description="Helical" evidence="2">
    <location>
        <begin position="88"/>
        <end position="110"/>
    </location>
</feature>
<accession>A0A0S4JEX4</accession>
<feature type="region of interest" description="Disordered" evidence="1">
    <location>
        <begin position="432"/>
        <end position="469"/>
    </location>
</feature>
<feature type="compositionally biased region" description="Low complexity" evidence="1">
    <location>
        <begin position="432"/>
        <end position="444"/>
    </location>
</feature>
<gene>
    <name evidence="3" type="ORF">BSAL_17530</name>
</gene>
<feature type="transmembrane region" description="Helical" evidence="2">
    <location>
        <begin position="607"/>
        <end position="628"/>
    </location>
</feature>
<evidence type="ECO:0000256" key="1">
    <source>
        <dbReference type="SAM" id="MobiDB-lite"/>
    </source>
</evidence>